<evidence type="ECO:0000256" key="1">
    <source>
        <dbReference type="SAM" id="MobiDB-lite"/>
    </source>
</evidence>
<proteinExistence type="predicted"/>
<feature type="region of interest" description="Disordered" evidence="1">
    <location>
        <begin position="1"/>
        <end position="31"/>
    </location>
</feature>
<organism evidence="2 3">
    <name type="scientific">Kwoniella newhampshirensis</name>
    <dbReference type="NCBI Taxonomy" id="1651941"/>
    <lineage>
        <taxon>Eukaryota</taxon>
        <taxon>Fungi</taxon>
        <taxon>Dikarya</taxon>
        <taxon>Basidiomycota</taxon>
        <taxon>Agaricomycotina</taxon>
        <taxon>Tremellomycetes</taxon>
        <taxon>Tremellales</taxon>
        <taxon>Cryptococcaceae</taxon>
        <taxon>Kwoniella</taxon>
    </lineage>
</organism>
<dbReference type="GeneID" id="92181437"/>
<evidence type="ECO:0000313" key="2">
    <source>
        <dbReference type="EMBL" id="KAK8853472.1"/>
    </source>
</evidence>
<keyword evidence="3" id="KW-1185">Reference proteome</keyword>
<dbReference type="Proteomes" id="UP001388673">
    <property type="component" value="Unassembled WGS sequence"/>
</dbReference>
<name>A0AAW0YYY3_9TREE</name>
<sequence length="432" mass="47331">MIATRRYQIGDGKKHQHQGHFVPLPSTPSTTTRKTANHLGNHINTVTPTPSSVHETRPCLFPLGKKSREILKGFRSKIAGEPKSTSRRATKSALALQQLILDSSPLPASFKPSNGHHNGKIHFHPAVPQLRSKDVDRLKIQLLNPNQANLVIRKIRLLPSPPQVRRDVFEPACLESGRDRSRENGPIRAICLDCVEQQALGLIATAQQAQASQPFLCEKLGEQGNEAGLSREATRKPKPLPILLSLLQSPAVTTQSQAGPPKSLKVNNEADMKLSNDLLPFGLLCPPSALSLHRPLAGALPSSDTLKTGFEALVNAEKKIYDVGSPDHSGIVAPEDRMSVMTYWWGFELAMPPPTLAYLSKVRTICITLLELLSVIVYAVPGGARELAPFVKLISKYIETEFMPAAIVARSWDFDSPVKRSFVVKRPSTIAQ</sequence>
<protein>
    <submittedName>
        <fullName evidence="2">Uncharacterized protein</fullName>
    </submittedName>
</protein>
<dbReference type="RefSeq" id="XP_066802658.1">
    <property type="nucleotide sequence ID" value="XM_066947279.1"/>
</dbReference>
<accession>A0AAW0YYY3</accession>
<reference evidence="2 3" key="1">
    <citation type="journal article" date="2024" name="bioRxiv">
        <title>Comparative genomics of Cryptococcus and Kwoniella reveals pathogenesis evolution and contrasting karyotype dynamics via intercentromeric recombination or chromosome fusion.</title>
        <authorList>
            <person name="Coelho M.A."/>
            <person name="David-Palma M."/>
            <person name="Shea T."/>
            <person name="Bowers K."/>
            <person name="McGinley-Smith S."/>
            <person name="Mohammad A.W."/>
            <person name="Gnirke A."/>
            <person name="Yurkov A.M."/>
            <person name="Nowrousian M."/>
            <person name="Sun S."/>
            <person name="Cuomo C.A."/>
            <person name="Heitman J."/>
        </authorList>
    </citation>
    <scope>NUCLEOTIDE SEQUENCE [LARGE SCALE GENOMIC DNA]</scope>
    <source>
        <strain evidence="2 3">CBS 13917</strain>
    </source>
</reference>
<dbReference type="EMBL" id="JBCAWK010000007">
    <property type="protein sequence ID" value="KAK8853472.1"/>
    <property type="molecule type" value="Genomic_DNA"/>
</dbReference>
<gene>
    <name evidence="2" type="ORF">IAR55_004179</name>
</gene>
<evidence type="ECO:0000313" key="3">
    <source>
        <dbReference type="Proteomes" id="UP001388673"/>
    </source>
</evidence>
<dbReference type="KEGG" id="kne:92181437"/>
<comment type="caution">
    <text evidence="2">The sequence shown here is derived from an EMBL/GenBank/DDBJ whole genome shotgun (WGS) entry which is preliminary data.</text>
</comment>
<dbReference type="AlphaFoldDB" id="A0AAW0YYY3"/>